<reference evidence="3 4" key="1">
    <citation type="journal article" date="2013" name="Genome Biol.">
        <title>Genome of Acanthamoeba castellanii highlights extensive lateral gene transfer and early evolution of tyrosine kinase signaling.</title>
        <authorList>
            <person name="Clarke M."/>
            <person name="Lohan A.J."/>
            <person name="Liu B."/>
            <person name="Lagkouvardos I."/>
            <person name="Roy S."/>
            <person name="Zafar N."/>
            <person name="Bertelli C."/>
            <person name="Schilde C."/>
            <person name="Kianianmomeni A."/>
            <person name="Burglin T.R."/>
            <person name="Frech C."/>
            <person name="Turcotte B."/>
            <person name="Kopec K.O."/>
            <person name="Synnott J.M."/>
            <person name="Choo C."/>
            <person name="Paponov I."/>
            <person name="Finkler A."/>
            <person name="Soon Heng Tan C."/>
            <person name="Hutchins A.P."/>
            <person name="Weinmeier T."/>
            <person name="Rattei T."/>
            <person name="Chu J.S."/>
            <person name="Gimenez G."/>
            <person name="Irimia M."/>
            <person name="Rigden D.J."/>
            <person name="Fitzpatrick D.A."/>
            <person name="Lorenzo-Morales J."/>
            <person name="Bateman A."/>
            <person name="Chiu C.H."/>
            <person name="Tang P."/>
            <person name="Hegemann P."/>
            <person name="Fromm H."/>
            <person name="Raoult D."/>
            <person name="Greub G."/>
            <person name="Miranda-Saavedra D."/>
            <person name="Chen N."/>
            <person name="Nash P."/>
            <person name="Ginger M.L."/>
            <person name="Horn M."/>
            <person name="Schaap P."/>
            <person name="Caler L."/>
            <person name="Loftus B."/>
        </authorList>
    </citation>
    <scope>NUCLEOTIDE SEQUENCE [LARGE SCALE GENOMIC DNA]</scope>
    <source>
        <strain evidence="3 4">Neff</strain>
    </source>
</reference>
<dbReference type="OMA" id="RDCPDWL"/>
<dbReference type="InterPro" id="IPR017920">
    <property type="entry name" value="COMM"/>
</dbReference>
<evidence type="ECO:0000313" key="4">
    <source>
        <dbReference type="Proteomes" id="UP000011083"/>
    </source>
</evidence>
<proteinExistence type="predicted"/>
<evidence type="ECO:0000256" key="1">
    <source>
        <dbReference type="ARBA" id="ARBA00093300"/>
    </source>
</evidence>
<dbReference type="GeneID" id="14920767"/>
<feature type="domain" description="COMM" evidence="2">
    <location>
        <begin position="133"/>
        <end position="209"/>
    </location>
</feature>
<protein>
    <recommendedName>
        <fullName evidence="2">COMM domain-containing protein</fullName>
    </recommendedName>
</protein>
<dbReference type="Pfam" id="PF07258">
    <property type="entry name" value="COMM_domain"/>
    <property type="match status" value="1"/>
</dbReference>
<dbReference type="OrthoDB" id="284322at2759"/>
<dbReference type="Pfam" id="PF21672">
    <property type="entry name" value="COMM_HN"/>
    <property type="match status" value="1"/>
</dbReference>
<gene>
    <name evidence="3" type="ORF">ACA1_112030</name>
</gene>
<name>L8H411_ACACF</name>
<dbReference type="PANTHER" id="PTHR16231:SF4">
    <property type="entry name" value="COMM DOMAIN-CONTAINING PROTEIN 4"/>
    <property type="match status" value="1"/>
</dbReference>
<dbReference type="InterPro" id="IPR047155">
    <property type="entry name" value="COMMD4/6/7/8"/>
</dbReference>
<dbReference type="Proteomes" id="UP000011083">
    <property type="component" value="Unassembled WGS sequence"/>
</dbReference>
<dbReference type="KEGG" id="acan:ACA1_112030"/>
<dbReference type="PROSITE" id="PS51269">
    <property type="entry name" value="COMM"/>
    <property type="match status" value="1"/>
</dbReference>
<dbReference type="STRING" id="1257118.L8H411"/>
<sequence>MECRRFRFCGELDAPDWLLKEIEILSKISSVRIKFIVKEVITHILTGTIDFEKVITHTSKSGISDSDVKALIAAVDFIITNGAKYNVDDQVLVTELQQLGLPKENCDSLVRPFAESKQALQEKLHSRSLRLDTIKSLDWRVDYLLSSHNLNNVNAPAVQLALTVSSPEARTHEDSKDKHTKHSFEIDADKFRVLLTELQIARAMMEAIPTGDEEGRE</sequence>
<dbReference type="RefSeq" id="XP_004342039.1">
    <property type="nucleotide sequence ID" value="XM_004341990.1"/>
</dbReference>
<keyword evidence="4" id="KW-1185">Reference proteome</keyword>
<dbReference type="AlphaFoldDB" id="L8H411"/>
<organism evidence="3 4">
    <name type="scientific">Acanthamoeba castellanii (strain ATCC 30010 / Neff)</name>
    <dbReference type="NCBI Taxonomy" id="1257118"/>
    <lineage>
        <taxon>Eukaryota</taxon>
        <taxon>Amoebozoa</taxon>
        <taxon>Discosea</taxon>
        <taxon>Longamoebia</taxon>
        <taxon>Centramoebida</taxon>
        <taxon>Acanthamoebidae</taxon>
        <taxon>Acanthamoeba</taxon>
    </lineage>
</organism>
<evidence type="ECO:0000259" key="2">
    <source>
        <dbReference type="PROSITE" id="PS51269"/>
    </source>
</evidence>
<accession>L8H411</accession>
<dbReference type="VEuPathDB" id="AmoebaDB:ACA1_112030"/>
<dbReference type="PANTHER" id="PTHR16231">
    <property type="entry name" value="COMM DOMAIN-CONTAINING PROTEIN 4-8 FAMILY MEMBER"/>
    <property type="match status" value="1"/>
</dbReference>
<evidence type="ECO:0000313" key="3">
    <source>
        <dbReference type="EMBL" id="ELR19930.1"/>
    </source>
</evidence>
<dbReference type="EMBL" id="KB007926">
    <property type="protein sequence ID" value="ELR19930.1"/>
    <property type="molecule type" value="Genomic_DNA"/>
</dbReference>
<comment type="function">
    <text evidence="1">Scaffold protein in the commander complex that is essential for endosomal recycling of transmembrane cargos; the commander complex is composed of the CCC subcomplex and the retriever subcomplex.</text>
</comment>